<dbReference type="RefSeq" id="WP_099998806.1">
    <property type="nucleotide sequence ID" value="NZ_CP017940.1"/>
</dbReference>
<accession>A0A2N9W1Y3</accession>
<gene>
    <name evidence="1" type="ORF">B5P45_07110</name>
</gene>
<dbReference type="EMBL" id="MZMT01000017">
    <property type="protein sequence ID" value="PIO45751.1"/>
    <property type="molecule type" value="Genomic_DNA"/>
</dbReference>
<name>A0A2N9W1Y3_9HYPH</name>
<dbReference type="OrthoDB" id="8083970at2"/>
<organism evidence="1 2">
    <name type="scientific">Phyllobacterium zundukense</name>
    <dbReference type="NCBI Taxonomy" id="1867719"/>
    <lineage>
        <taxon>Bacteria</taxon>
        <taxon>Pseudomonadati</taxon>
        <taxon>Pseudomonadota</taxon>
        <taxon>Alphaproteobacteria</taxon>
        <taxon>Hyphomicrobiales</taxon>
        <taxon>Phyllobacteriaceae</taxon>
        <taxon>Phyllobacterium</taxon>
    </lineage>
</organism>
<dbReference type="KEGG" id="pht:BLM14_07425"/>
<comment type="caution">
    <text evidence="1">The sequence shown here is derived from an EMBL/GenBank/DDBJ whole genome shotgun (WGS) entry which is preliminary data.</text>
</comment>
<sequence>MSRPLDTIGALIDNQHNLLAYCISCRHCVKLDLEALAVKLGRDHGSMHKDLVPKLKCSECGSKDIALILSTEETERMHLSG</sequence>
<keyword evidence="2" id="KW-1185">Reference proteome</keyword>
<proteinExistence type="predicted"/>
<evidence type="ECO:0000313" key="2">
    <source>
        <dbReference type="Proteomes" id="UP000232163"/>
    </source>
</evidence>
<dbReference type="Proteomes" id="UP000232163">
    <property type="component" value="Unassembled WGS sequence"/>
</dbReference>
<reference evidence="1 2" key="1">
    <citation type="journal article" date="2017" name="Int J Environ Stud">
        <title>Does the Miocene-Pliocene relict legume Oxytropis triphylla form nitrogen-fixing nodules with a combination of bacterial strains?</title>
        <authorList>
            <person name="Safronova V."/>
            <person name="Belimov A."/>
            <person name="Sazanova A."/>
            <person name="Kuznetsova I."/>
            <person name="Popova J."/>
            <person name="Andronov E."/>
            <person name="Verkhozina A."/>
            <person name="Tikhonovich I."/>
        </authorList>
    </citation>
    <scope>NUCLEOTIDE SEQUENCE [LARGE SCALE GENOMIC DNA]</scope>
    <source>
        <strain evidence="1 2">Tri-38</strain>
    </source>
</reference>
<protein>
    <submittedName>
        <fullName evidence="1">Uncharacterized protein</fullName>
    </submittedName>
</protein>
<dbReference type="AlphaFoldDB" id="A0A2N9W1Y3"/>
<evidence type="ECO:0000313" key="1">
    <source>
        <dbReference type="EMBL" id="PIO45751.1"/>
    </source>
</evidence>